<dbReference type="AlphaFoldDB" id="A0A0M0F953"/>
<evidence type="ECO:0000313" key="2">
    <source>
        <dbReference type="Proteomes" id="UP000037387"/>
    </source>
</evidence>
<dbReference type="Proteomes" id="UP000037387">
    <property type="component" value="Unassembled WGS sequence"/>
</dbReference>
<dbReference type="EMBL" id="ATNL01000007">
    <property type="protein sequence ID" value="KON73978.1"/>
    <property type="molecule type" value="Genomic_DNA"/>
</dbReference>
<organism evidence="1 2">
    <name type="scientific">Cellulosimicrobium cellulans F16</name>
    <dbReference type="NCBI Taxonomy" id="1350482"/>
    <lineage>
        <taxon>Bacteria</taxon>
        <taxon>Bacillati</taxon>
        <taxon>Actinomycetota</taxon>
        <taxon>Actinomycetes</taxon>
        <taxon>Micrococcales</taxon>
        <taxon>Promicromonosporaceae</taxon>
        <taxon>Cellulosimicrobium</taxon>
    </lineage>
</organism>
<gene>
    <name evidence="1" type="ORF">M768_07680</name>
</gene>
<evidence type="ECO:0000313" key="1">
    <source>
        <dbReference type="EMBL" id="KON73978.1"/>
    </source>
</evidence>
<sequence length="61" mass="6984">MTDLARDVEAVHVRKAQIEHHDVRTARGVDRPLTSSLDDDVVTLTCQCARQRFGNRRVVLR</sequence>
<reference evidence="1 2" key="1">
    <citation type="journal article" date="2015" name="Sci. Rep.">
        <title>Functional and structural properties of a novel cellulosome-like multienzyme complex: efficient glycoside hydrolysis of water-insoluble 7-xylosyl-10-deacetylpaclitaxel.</title>
        <authorList>
            <person name="Dou T.Y."/>
            <person name="Luan H.W."/>
            <person name="Ge G.B."/>
            <person name="Dong M.M."/>
            <person name="Zou H.F."/>
            <person name="He Y.Q."/>
            <person name="Cui P."/>
            <person name="Wang J.Y."/>
            <person name="Hao D.C."/>
            <person name="Yang S.L."/>
            <person name="Yang L."/>
        </authorList>
    </citation>
    <scope>NUCLEOTIDE SEQUENCE [LARGE SCALE GENOMIC DNA]</scope>
    <source>
        <strain evidence="1 2">F16</strain>
    </source>
</reference>
<comment type="caution">
    <text evidence="1">The sequence shown here is derived from an EMBL/GenBank/DDBJ whole genome shotgun (WGS) entry which is preliminary data.</text>
</comment>
<protein>
    <submittedName>
        <fullName evidence="1">Uncharacterized protein</fullName>
    </submittedName>
</protein>
<keyword evidence="2" id="KW-1185">Reference proteome</keyword>
<proteinExistence type="predicted"/>
<dbReference type="PATRIC" id="fig|1350482.3.peg.1542"/>
<name>A0A0M0F953_CELCE</name>
<accession>A0A0M0F953</accession>